<dbReference type="AlphaFoldDB" id="A0A8X8C3N8"/>
<evidence type="ECO:0000256" key="1">
    <source>
        <dbReference type="SAM" id="MobiDB-lite"/>
    </source>
</evidence>
<dbReference type="Pfam" id="PF00005">
    <property type="entry name" value="ABC_tran"/>
    <property type="match status" value="2"/>
</dbReference>
<reference evidence="4" key="1">
    <citation type="journal article" date="2020" name="bioRxiv">
        <title>Hybrid origin of Populus tomentosa Carr. identified through genome sequencing and phylogenomic analysis.</title>
        <authorList>
            <person name="An X."/>
            <person name="Gao K."/>
            <person name="Chen Z."/>
            <person name="Li J."/>
            <person name="Yang X."/>
            <person name="Yang X."/>
            <person name="Zhou J."/>
            <person name="Guo T."/>
            <person name="Zhao T."/>
            <person name="Huang S."/>
            <person name="Miao D."/>
            <person name="Khan W.U."/>
            <person name="Rao P."/>
            <person name="Ye M."/>
            <person name="Lei B."/>
            <person name="Liao W."/>
            <person name="Wang J."/>
            <person name="Ji L."/>
            <person name="Li Y."/>
            <person name="Guo B."/>
            <person name="Mustafa N.S."/>
            <person name="Li S."/>
            <person name="Yun Q."/>
            <person name="Keller S.R."/>
            <person name="Mao J."/>
            <person name="Zhang R."/>
            <person name="Strauss S.H."/>
        </authorList>
    </citation>
    <scope>NUCLEOTIDE SEQUENCE</scope>
    <source>
        <strain evidence="4">GM15</strain>
        <tissue evidence="4">Leaf</tissue>
    </source>
</reference>
<feature type="region of interest" description="Disordered" evidence="1">
    <location>
        <begin position="1"/>
        <end position="32"/>
    </location>
</feature>
<accession>A0A8X8C3N8</accession>
<feature type="domain" description="ABC transporter" evidence="3">
    <location>
        <begin position="305"/>
        <end position="393"/>
    </location>
</feature>
<keyword evidence="2" id="KW-0812">Transmembrane</keyword>
<evidence type="ECO:0000259" key="3">
    <source>
        <dbReference type="Pfam" id="PF00005"/>
    </source>
</evidence>
<gene>
    <name evidence="4" type="ORF">POTOM_057696</name>
</gene>
<feature type="transmembrane region" description="Helical" evidence="2">
    <location>
        <begin position="48"/>
        <end position="71"/>
    </location>
</feature>
<evidence type="ECO:0000313" key="4">
    <source>
        <dbReference type="EMBL" id="KAG6740062.1"/>
    </source>
</evidence>
<dbReference type="GO" id="GO:0005886">
    <property type="term" value="C:plasma membrane"/>
    <property type="evidence" value="ECO:0007669"/>
    <property type="project" value="TreeGrafter"/>
</dbReference>
<feature type="region of interest" description="Disordered" evidence="1">
    <location>
        <begin position="171"/>
        <end position="212"/>
    </location>
</feature>
<feature type="transmembrane region" description="Helical" evidence="2">
    <location>
        <begin position="91"/>
        <end position="109"/>
    </location>
</feature>
<dbReference type="GO" id="GO:0005524">
    <property type="term" value="F:ATP binding"/>
    <property type="evidence" value="ECO:0007669"/>
    <property type="project" value="InterPro"/>
</dbReference>
<sequence length="453" mass="49264">MVMEAKLKVESKKREELSSRDEAKKKTCDSPSGPLQTVLKQSDWMDMLLMALGIMGSVVDGSSIAIIMIILSDLMNRYGVSSVAIEAINEGAALALTYVAVVVASGSFLGQKQRISFARALLRDPKILLLDEATSALDSQSEKAIQDALNQASIGRTYMNDEVMLEDMDKEHGGAFPLDDGTSQAEETPDKSLSGNSSFGMMTDQKQEDDYGSPSLRQLISMTAPEWKSTLIGCVGALGYGLVPPLNSFFLGALLAVYFEDDHAQIRSQIDPENSDGIKPETINGGIEFKQVYFIYTARPKQIILRGMDLKIEASKIVALVGRSGSGKSTTIRLIERFYDTLSGSIEVDGINIMCYNLRALRSHTALASQEPTLFAGTRRDNIAYAKENATEAEIIEAATIANPHGFISYMKDGYKTYCGEEVVAASIISASVAFSFVNAMLSRIFPEKRVGS</sequence>
<dbReference type="PANTHER" id="PTHR24222:SF79">
    <property type="entry name" value="ATP BINDING CASSETTE SUBFAMILY B"/>
    <property type="match status" value="1"/>
</dbReference>
<keyword evidence="2" id="KW-0472">Membrane</keyword>
<feature type="transmembrane region" description="Helical" evidence="2">
    <location>
        <begin position="231"/>
        <end position="259"/>
    </location>
</feature>
<proteinExistence type="predicted"/>
<comment type="caution">
    <text evidence="4">The sequence shown here is derived from an EMBL/GenBank/DDBJ whole genome shotgun (WGS) entry which is preliminary data.</text>
</comment>
<dbReference type="EMBL" id="JAAWWB010000036">
    <property type="protein sequence ID" value="KAG6740062.1"/>
    <property type="molecule type" value="Genomic_DNA"/>
</dbReference>
<feature type="domain" description="ABC transporter" evidence="3">
    <location>
        <begin position="110"/>
        <end position="135"/>
    </location>
</feature>
<keyword evidence="5" id="KW-1185">Reference proteome</keyword>
<dbReference type="GO" id="GO:0042626">
    <property type="term" value="F:ATPase-coupled transmembrane transporter activity"/>
    <property type="evidence" value="ECO:0007669"/>
    <property type="project" value="TreeGrafter"/>
</dbReference>
<dbReference type="OrthoDB" id="6500128at2759"/>
<evidence type="ECO:0000313" key="5">
    <source>
        <dbReference type="Proteomes" id="UP000886885"/>
    </source>
</evidence>
<dbReference type="InterPro" id="IPR003439">
    <property type="entry name" value="ABC_transporter-like_ATP-bd"/>
</dbReference>
<dbReference type="PANTHER" id="PTHR24222">
    <property type="entry name" value="ABC TRANSPORTER B FAMILY"/>
    <property type="match status" value="1"/>
</dbReference>
<feature type="compositionally biased region" description="Basic and acidic residues" evidence="1">
    <location>
        <begin position="1"/>
        <end position="28"/>
    </location>
</feature>
<protein>
    <recommendedName>
        <fullName evidence="3">ABC transporter domain-containing protein</fullName>
    </recommendedName>
</protein>
<dbReference type="Proteomes" id="UP000886885">
    <property type="component" value="Chromosome 18D"/>
</dbReference>
<organism evidence="4 5">
    <name type="scientific">Populus tomentosa</name>
    <name type="common">Chinese white poplar</name>
    <dbReference type="NCBI Taxonomy" id="118781"/>
    <lineage>
        <taxon>Eukaryota</taxon>
        <taxon>Viridiplantae</taxon>
        <taxon>Streptophyta</taxon>
        <taxon>Embryophyta</taxon>
        <taxon>Tracheophyta</taxon>
        <taxon>Spermatophyta</taxon>
        <taxon>Magnoliopsida</taxon>
        <taxon>eudicotyledons</taxon>
        <taxon>Gunneridae</taxon>
        <taxon>Pentapetalae</taxon>
        <taxon>rosids</taxon>
        <taxon>fabids</taxon>
        <taxon>Malpighiales</taxon>
        <taxon>Salicaceae</taxon>
        <taxon>Saliceae</taxon>
        <taxon>Populus</taxon>
    </lineage>
</organism>
<feature type="compositionally biased region" description="Polar residues" evidence="1">
    <location>
        <begin position="181"/>
        <end position="200"/>
    </location>
</feature>
<evidence type="ECO:0000256" key="2">
    <source>
        <dbReference type="SAM" id="Phobius"/>
    </source>
</evidence>
<dbReference type="GO" id="GO:0016887">
    <property type="term" value="F:ATP hydrolysis activity"/>
    <property type="evidence" value="ECO:0007669"/>
    <property type="project" value="InterPro"/>
</dbReference>
<keyword evidence="2" id="KW-1133">Transmembrane helix</keyword>
<name>A0A8X8C3N8_POPTO</name>
<dbReference type="InterPro" id="IPR039421">
    <property type="entry name" value="Type_1_exporter"/>
</dbReference>